<sequence length="844" mass="91885">MPEFTISPPPGARLMFASRHPPSNSASPTQPRLAPDDFISHLSPLTALDAFRAPTGPLKACMDSATPSEKSFAIRAAVASKNIYEWLDELRNWSWPAKGGLGFQTPYSKRKLSIRGRAESTLDDAPEGTTATNDTYIGSLLESDVSRYETRVDQIQVELDKLQFEEIKNHVLHNHIMPLSRPGTPASPTLERQFGMASLASYTKMDDMTAVITATVVQALPNLSKLMRLMNAWSIRLAVLRRIPSWLSAVEDAESAIQTGWTSIKPETTSQDGQTPQSISTHSSAISKHDFEVMKLVLEKKVSQAATGLDFMLDNLEGRDDTLPDEWLDRMETVERGYAEWSAACEKILRNAEVAAEREQQKQAALEKVAEDSEEDDVEEGDDTIRVHVDPGVVISVEHADDPDRPLPSVEEAEETNGSPAGTDIDADESSLGESSLPRSRPSNSSKQPQSRHAPGTPELAPSKVIRNAPRTPPRDTRSVSLPLGAVPEDPEDEDDDPLQTPLTSTYESTPQELGSPIVLSDPNGENDHMQRQISAILNDLPAKIKLSSQPKFMSHLNPPDLQLPHLKPKPAAAPTGRSKSVMSSRASSRGPTPAFMLAPVPRSRNQRGNQDIKMYHLSRANGEAPIKLFIRCVGEHGERVMVRVGGGWADLGEYLKEYAIHHGRRSNHGSESRLEVRDIPRSASSMSNRLSTSPPNHRAVSPGRPVSAMDTSPLFVKKKRATSGGEDLLGPRLPRTPIAYGTPRASEPPSSESGSASGGSTGRSRSSSHLSWTEEESSLGMAGPRSSRKEIPQESLEWVESIKEKVRAASGGSGPPASAQTIPKKFGEIGKVGGTKRLFRKAT</sequence>
<dbReference type="EMBL" id="JAPEVB010000004">
    <property type="protein sequence ID" value="KAJ4389214.1"/>
    <property type="molecule type" value="Genomic_DNA"/>
</dbReference>
<keyword evidence="3" id="KW-0206">Cytoskeleton</keyword>
<evidence type="ECO:0000259" key="5">
    <source>
        <dbReference type="PROSITE" id="PS51460"/>
    </source>
</evidence>
<evidence type="ECO:0000256" key="2">
    <source>
        <dbReference type="ARBA" id="ARBA00022490"/>
    </source>
</evidence>
<feature type="compositionally biased region" description="Polar residues" evidence="4">
    <location>
        <begin position="683"/>
        <end position="696"/>
    </location>
</feature>
<comment type="caution">
    <text evidence="6">The sequence shown here is derived from an EMBL/GenBank/DDBJ whole genome shotgun (WGS) entry which is preliminary data.</text>
</comment>
<keyword evidence="7" id="KW-1185">Reference proteome</keyword>
<feature type="compositionally biased region" description="Low complexity" evidence="4">
    <location>
        <begin position="570"/>
        <end position="590"/>
    </location>
</feature>
<accession>A0A9W8YQA7</accession>
<feature type="region of interest" description="Disordered" evidence="4">
    <location>
        <begin position="664"/>
        <end position="829"/>
    </location>
</feature>
<evidence type="ECO:0000256" key="3">
    <source>
        <dbReference type="ARBA" id="ARBA00023212"/>
    </source>
</evidence>
<feature type="compositionally biased region" description="Acidic residues" evidence="4">
    <location>
        <begin position="489"/>
        <end position="498"/>
    </location>
</feature>
<feature type="compositionally biased region" description="Acidic residues" evidence="4">
    <location>
        <begin position="372"/>
        <end position="382"/>
    </location>
</feature>
<dbReference type="Gene3D" id="3.30.920.20">
    <property type="entry name" value="Gas2-like domain"/>
    <property type="match status" value="1"/>
</dbReference>
<feature type="compositionally biased region" description="Polar residues" evidence="4">
    <location>
        <begin position="501"/>
        <end position="513"/>
    </location>
</feature>
<dbReference type="OrthoDB" id="5409589at2759"/>
<dbReference type="GO" id="GO:0005856">
    <property type="term" value="C:cytoskeleton"/>
    <property type="evidence" value="ECO:0007669"/>
    <property type="project" value="UniProtKB-SubCell"/>
</dbReference>
<feature type="region of interest" description="Disordered" evidence="4">
    <location>
        <begin position="561"/>
        <end position="607"/>
    </location>
</feature>
<evidence type="ECO:0000256" key="1">
    <source>
        <dbReference type="ARBA" id="ARBA00004245"/>
    </source>
</evidence>
<dbReference type="Proteomes" id="UP001140453">
    <property type="component" value="Unassembled WGS sequence"/>
</dbReference>
<keyword evidence="2" id="KW-0963">Cytoplasm</keyword>
<dbReference type="PROSITE" id="PS51460">
    <property type="entry name" value="GAR"/>
    <property type="match status" value="1"/>
</dbReference>
<name>A0A9W8YQA7_9PEZI</name>
<feature type="region of interest" description="Disordered" evidence="4">
    <location>
        <begin position="363"/>
        <end position="527"/>
    </location>
</feature>
<comment type="subcellular location">
    <subcellularLocation>
        <location evidence="1">Cytoplasm</location>
        <location evidence="1">Cytoskeleton</location>
    </subcellularLocation>
</comment>
<feature type="compositionally biased region" description="Basic and acidic residues" evidence="4">
    <location>
        <begin position="669"/>
        <end position="681"/>
    </location>
</feature>
<dbReference type="Pfam" id="PF02187">
    <property type="entry name" value="GAS2"/>
    <property type="match status" value="1"/>
</dbReference>
<feature type="compositionally biased region" description="Low complexity" evidence="4">
    <location>
        <begin position="743"/>
        <end position="756"/>
    </location>
</feature>
<protein>
    <recommendedName>
        <fullName evidence="5">GAR domain-containing protein</fullName>
    </recommendedName>
</protein>
<organism evidence="6 7">
    <name type="scientific">Gnomoniopsis smithogilvyi</name>
    <dbReference type="NCBI Taxonomy" id="1191159"/>
    <lineage>
        <taxon>Eukaryota</taxon>
        <taxon>Fungi</taxon>
        <taxon>Dikarya</taxon>
        <taxon>Ascomycota</taxon>
        <taxon>Pezizomycotina</taxon>
        <taxon>Sordariomycetes</taxon>
        <taxon>Sordariomycetidae</taxon>
        <taxon>Diaporthales</taxon>
        <taxon>Gnomoniaceae</taxon>
        <taxon>Gnomoniopsis</taxon>
    </lineage>
</organism>
<feature type="compositionally biased region" description="Low complexity" evidence="4">
    <location>
        <begin position="435"/>
        <end position="446"/>
    </location>
</feature>
<dbReference type="AlphaFoldDB" id="A0A9W8YQA7"/>
<dbReference type="InterPro" id="IPR003108">
    <property type="entry name" value="GAR_dom"/>
</dbReference>
<evidence type="ECO:0000313" key="7">
    <source>
        <dbReference type="Proteomes" id="UP001140453"/>
    </source>
</evidence>
<reference evidence="6" key="1">
    <citation type="submission" date="2022-10" db="EMBL/GenBank/DDBJ databases">
        <title>Tapping the CABI collections for fungal endophytes: first genome assemblies for Collariella, Neodidymelliopsis, Ascochyta clinopodiicola, Didymella pomorum, Didymosphaeria variabile, Neocosmospora piperis and Neocucurbitaria cava.</title>
        <authorList>
            <person name="Hill R."/>
        </authorList>
    </citation>
    <scope>NUCLEOTIDE SEQUENCE</scope>
    <source>
        <strain evidence="6">IMI 355082</strain>
    </source>
</reference>
<evidence type="ECO:0000256" key="4">
    <source>
        <dbReference type="SAM" id="MobiDB-lite"/>
    </source>
</evidence>
<dbReference type="InterPro" id="IPR036534">
    <property type="entry name" value="GAR_dom_sf"/>
</dbReference>
<proteinExistence type="predicted"/>
<evidence type="ECO:0000313" key="6">
    <source>
        <dbReference type="EMBL" id="KAJ4389214.1"/>
    </source>
</evidence>
<gene>
    <name evidence="6" type="ORF">N0V93_006677</name>
</gene>
<feature type="region of interest" description="Disordered" evidence="4">
    <location>
        <begin position="261"/>
        <end position="284"/>
    </location>
</feature>
<dbReference type="SUPFAM" id="SSF143575">
    <property type="entry name" value="GAS2 domain-like"/>
    <property type="match status" value="1"/>
</dbReference>
<feature type="domain" description="GAR" evidence="5">
    <location>
        <begin position="585"/>
        <end position="663"/>
    </location>
</feature>
<dbReference type="GO" id="GO:0008017">
    <property type="term" value="F:microtubule binding"/>
    <property type="evidence" value="ECO:0007669"/>
    <property type="project" value="InterPro"/>
</dbReference>